<dbReference type="OrthoDB" id="983012at2"/>
<name>A0A2W2BBY0_9BACT</name>
<sequence length="129" mass="14779">MSKFLLSTFIVALSFFTAARAQEIHRVGTADERAAKITEWMKETLHLTQDQIGPVTEINRRYAQMMDDLTYSAGTHADKMHQAKANDHAKEAELQKIFTQDQFTAYKKKKAVLREQLKEQAEAAQGTRY</sequence>
<evidence type="ECO:0000313" key="3">
    <source>
        <dbReference type="Proteomes" id="UP000248745"/>
    </source>
</evidence>
<dbReference type="RefSeq" id="WP_110998460.1">
    <property type="nucleotide sequence ID" value="NZ_QKTW01000013.1"/>
</dbReference>
<reference evidence="2 3" key="1">
    <citation type="submission" date="2018-06" db="EMBL/GenBank/DDBJ databases">
        <title>Mucibacter soli gen. nov., sp. nov., a new member of the family Chitinophagaceae producing mucin.</title>
        <authorList>
            <person name="Kim M.-K."/>
            <person name="Park S."/>
            <person name="Kim T.-S."/>
            <person name="Joung Y."/>
            <person name="Han J.-H."/>
            <person name="Kim S.B."/>
        </authorList>
    </citation>
    <scope>NUCLEOTIDE SEQUENCE [LARGE SCALE GENOMIC DNA]</scope>
    <source>
        <strain evidence="2 3">R1-15</strain>
    </source>
</reference>
<organism evidence="2 3">
    <name type="scientific">Taibaiella soli</name>
    <dbReference type="NCBI Taxonomy" id="1649169"/>
    <lineage>
        <taxon>Bacteria</taxon>
        <taxon>Pseudomonadati</taxon>
        <taxon>Bacteroidota</taxon>
        <taxon>Chitinophagia</taxon>
        <taxon>Chitinophagales</taxon>
        <taxon>Chitinophagaceae</taxon>
        <taxon>Taibaiella</taxon>
    </lineage>
</organism>
<gene>
    <name evidence="2" type="ORF">DN068_08375</name>
</gene>
<dbReference type="Proteomes" id="UP000248745">
    <property type="component" value="Unassembled WGS sequence"/>
</dbReference>
<dbReference type="EMBL" id="QKTW01000013">
    <property type="protein sequence ID" value="PZF73397.1"/>
    <property type="molecule type" value="Genomic_DNA"/>
</dbReference>
<evidence type="ECO:0008006" key="4">
    <source>
        <dbReference type="Google" id="ProtNLM"/>
    </source>
</evidence>
<accession>A0A2W2BBY0</accession>
<comment type="caution">
    <text evidence="2">The sequence shown here is derived from an EMBL/GenBank/DDBJ whole genome shotgun (WGS) entry which is preliminary data.</text>
</comment>
<proteinExistence type="predicted"/>
<dbReference type="AlphaFoldDB" id="A0A2W2BBY0"/>
<evidence type="ECO:0000256" key="1">
    <source>
        <dbReference type="SAM" id="SignalP"/>
    </source>
</evidence>
<feature type="chain" id="PRO_5016114356" description="DUF4890 domain-containing protein" evidence="1">
    <location>
        <begin position="22"/>
        <end position="129"/>
    </location>
</feature>
<evidence type="ECO:0000313" key="2">
    <source>
        <dbReference type="EMBL" id="PZF73397.1"/>
    </source>
</evidence>
<keyword evidence="1" id="KW-0732">Signal</keyword>
<keyword evidence="3" id="KW-1185">Reference proteome</keyword>
<protein>
    <recommendedName>
        <fullName evidence="4">DUF4890 domain-containing protein</fullName>
    </recommendedName>
</protein>
<feature type="signal peptide" evidence="1">
    <location>
        <begin position="1"/>
        <end position="21"/>
    </location>
</feature>